<feature type="modified residue" description="4-aspartylphosphate" evidence="2">
    <location>
        <position position="57"/>
    </location>
</feature>
<keyword evidence="6" id="KW-1185">Reference proteome</keyword>
<gene>
    <name evidence="5" type="ORF">SAMN05660420_01813</name>
</gene>
<dbReference type="InterPro" id="IPR011006">
    <property type="entry name" value="CheY-like_superfamily"/>
</dbReference>
<proteinExistence type="predicted"/>
<evidence type="ECO:0000259" key="4">
    <source>
        <dbReference type="PROSITE" id="PS50110"/>
    </source>
</evidence>
<dbReference type="Gene3D" id="3.40.50.2300">
    <property type="match status" value="1"/>
</dbReference>
<evidence type="ECO:0000313" key="6">
    <source>
        <dbReference type="Proteomes" id="UP000199409"/>
    </source>
</evidence>
<keyword evidence="1 2" id="KW-0597">Phosphoprotein</keyword>
<protein>
    <submittedName>
        <fullName evidence="5">Response regulator receiver domain-containing protein</fullName>
    </submittedName>
</protein>
<dbReference type="CDD" id="cd17569">
    <property type="entry name" value="REC_HupR-like"/>
    <property type="match status" value="1"/>
</dbReference>
<reference evidence="5 6" key="1">
    <citation type="submission" date="2016-10" db="EMBL/GenBank/DDBJ databases">
        <authorList>
            <person name="de Groot N.N."/>
        </authorList>
    </citation>
    <scope>NUCLEOTIDE SEQUENCE [LARGE SCALE GENOMIC DNA]</scope>
    <source>
        <strain evidence="5 6">DSM 7343</strain>
    </source>
</reference>
<dbReference type="SUPFAM" id="SSF52172">
    <property type="entry name" value="CheY-like"/>
    <property type="match status" value="1"/>
</dbReference>
<name>A0A1H4AGG1_9BACT</name>
<evidence type="ECO:0000256" key="2">
    <source>
        <dbReference type="PROSITE-ProRule" id="PRU00169"/>
    </source>
</evidence>
<dbReference type="GO" id="GO:0000160">
    <property type="term" value="P:phosphorelay signal transduction system"/>
    <property type="evidence" value="ECO:0007669"/>
    <property type="project" value="InterPro"/>
</dbReference>
<dbReference type="SMART" id="SM00448">
    <property type="entry name" value="REC"/>
    <property type="match status" value="1"/>
</dbReference>
<keyword evidence="3" id="KW-0175">Coiled coil</keyword>
<feature type="domain" description="Response regulatory" evidence="4">
    <location>
        <begin position="6"/>
        <end position="123"/>
    </location>
</feature>
<sequence length="284" mass="32755">MPKDIKILCVDDERNVLKAFRRLFMDEESFEILLAESGKEGLEILKSNNDIRLVISDYRMPEMTGVEFLRQVNEKWPETIRIVLSGYADTVAVVEAVNLGQIYKFIPKPWDDEELLSTIKVALQHQELRWENNHLNNELKKKNLELEEMNIELKKMNGNLEHLVAKRTEALELRNHVLQLSRGILNILPVAVYGIDAEQMIVHCNEYALELFPCGKLGPLGHDRQVVFSADINLLLDGLEKAKVSKMVLNMNNQKFYCEARRLHERLSQGSVLVLIPELHFNGQ</sequence>
<dbReference type="PANTHER" id="PTHR44591:SF19">
    <property type="entry name" value="TWO-COMPONENT RESPONSE REGULATOR-RELATED"/>
    <property type="match status" value="1"/>
</dbReference>
<dbReference type="PROSITE" id="PS50110">
    <property type="entry name" value="RESPONSE_REGULATORY"/>
    <property type="match status" value="1"/>
</dbReference>
<dbReference type="InterPro" id="IPR050595">
    <property type="entry name" value="Bact_response_regulator"/>
</dbReference>
<dbReference type="EMBL" id="FNQN01000005">
    <property type="protein sequence ID" value="SEA34642.1"/>
    <property type="molecule type" value="Genomic_DNA"/>
</dbReference>
<dbReference type="RefSeq" id="WP_092347112.1">
    <property type="nucleotide sequence ID" value="NZ_FNQN01000005.1"/>
</dbReference>
<dbReference type="STRING" id="37625.SAMN05660420_01813"/>
<evidence type="ECO:0000256" key="3">
    <source>
        <dbReference type="SAM" id="Coils"/>
    </source>
</evidence>
<accession>A0A1H4AGG1</accession>
<dbReference type="Proteomes" id="UP000199409">
    <property type="component" value="Unassembled WGS sequence"/>
</dbReference>
<evidence type="ECO:0000256" key="1">
    <source>
        <dbReference type="ARBA" id="ARBA00022553"/>
    </source>
</evidence>
<dbReference type="PANTHER" id="PTHR44591">
    <property type="entry name" value="STRESS RESPONSE REGULATOR PROTEIN 1"/>
    <property type="match status" value="1"/>
</dbReference>
<dbReference type="Pfam" id="PF00072">
    <property type="entry name" value="Response_reg"/>
    <property type="match status" value="1"/>
</dbReference>
<dbReference type="OrthoDB" id="5392850at2"/>
<organism evidence="5 6">
    <name type="scientific">Desulfuromusa kysingii</name>
    <dbReference type="NCBI Taxonomy" id="37625"/>
    <lineage>
        <taxon>Bacteria</taxon>
        <taxon>Pseudomonadati</taxon>
        <taxon>Thermodesulfobacteriota</taxon>
        <taxon>Desulfuromonadia</taxon>
        <taxon>Desulfuromonadales</taxon>
        <taxon>Geopsychrobacteraceae</taxon>
        <taxon>Desulfuromusa</taxon>
    </lineage>
</organism>
<dbReference type="InterPro" id="IPR001789">
    <property type="entry name" value="Sig_transdc_resp-reg_receiver"/>
</dbReference>
<feature type="coiled-coil region" evidence="3">
    <location>
        <begin position="125"/>
        <end position="166"/>
    </location>
</feature>
<dbReference type="AlphaFoldDB" id="A0A1H4AGG1"/>
<evidence type="ECO:0000313" key="5">
    <source>
        <dbReference type="EMBL" id="SEA34642.1"/>
    </source>
</evidence>